<dbReference type="PANTHER" id="PTHR13322">
    <property type="entry name" value="C1ORF73 PROTEIN"/>
    <property type="match status" value="1"/>
</dbReference>
<dbReference type="InterPro" id="IPR011989">
    <property type="entry name" value="ARM-like"/>
</dbReference>
<dbReference type="Gene3D" id="1.25.10.10">
    <property type="entry name" value="Leucine-rich Repeat Variant"/>
    <property type="match status" value="1"/>
</dbReference>
<keyword evidence="5" id="KW-0539">Nucleus</keyword>
<evidence type="ECO:0000256" key="5">
    <source>
        <dbReference type="ARBA" id="ARBA00023242"/>
    </source>
</evidence>
<dbReference type="Pfam" id="PF24437">
    <property type="entry name" value="INTS7_HB"/>
    <property type="match status" value="1"/>
</dbReference>
<reference evidence="10 11" key="1">
    <citation type="submission" date="2024-09" db="EMBL/GenBank/DDBJ databases">
        <title>Chromosome-scale assembly of Riccia sorocarpa.</title>
        <authorList>
            <person name="Paukszto L."/>
        </authorList>
    </citation>
    <scope>NUCLEOTIDE SEQUENCE [LARGE SCALE GENOMIC DNA]</scope>
    <source>
        <strain evidence="10">LP-2024</strain>
        <tissue evidence="10">Aerial parts of the thallus</tissue>
    </source>
</reference>
<evidence type="ECO:0000259" key="8">
    <source>
        <dbReference type="Pfam" id="PF24436"/>
    </source>
</evidence>
<evidence type="ECO:0000259" key="7">
    <source>
        <dbReference type="Pfam" id="PF22966"/>
    </source>
</evidence>
<dbReference type="Pfam" id="PF22966">
    <property type="entry name" value="INTS7_C_plants"/>
    <property type="match status" value="1"/>
</dbReference>
<comment type="caution">
    <text evidence="10">The sequence shown here is derived from an EMBL/GenBank/DDBJ whole genome shotgun (WGS) entry which is preliminary data.</text>
</comment>
<feature type="domain" description="Integrator complex subunit 7-like C-terminal" evidence="7">
    <location>
        <begin position="1087"/>
        <end position="1266"/>
    </location>
</feature>
<comment type="subcellular location">
    <subcellularLocation>
        <location evidence="2">Cytoplasm</location>
    </subcellularLocation>
    <subcellularLocation>
        <location evidence="1">Nucleus</location>
    </subcellularLocation>
</comment>
<dbReference type="InterPro" id="IPR056516">
    <property type="entry name" value="INTS7_N"/>
</dbReference>
<evidence type="ECO:0000259" key="9">
    <source>
        <dbReference type="Pfam" id="PF24437"/>
    </source>
</evidence>
<dbReference type="InterPro" id="IPR055195">
    <property type="entry name" value="INTS7_C_plant"/>
</dbReference>
<dbReference type="EMBL" id="JBJQOH010000003">
    <property type="protein sequence ID" value="KAL3694652.1"/>
    <property type="molecule type" value="Genomic_DNA"/>
</dbReference>
<dbReference type="AlphaFoldDB" id="A0ABD3HSZ9"/>
<dbReference type="InterPro" id="IPR033060">
    <property type="entry name" value="INTS7"/>
</dbReference>
<proteinExistence type="inferred from homology"/>
<dbReference type="PANTHER" id="PTHR13322:SF2">
    <property type="entry name" value="INTEGRATOR COMPLEX SUBUNIT 7"/>
    <property type="match status" value="1"/>
</dbReference>
<sequence>MADQHTGPQMMEIAAAKALQWNVDFDRGLRSVKPGNSGTSAATNASFGVRCAGAQCEAVMKLGPQLVRWSQNCMVTASSANLFKLEAGQDRVFANAILLRLAETFRTGNNFIRLCILKVLMLEYKERGRMGETFPADNCDRMVKRRLTPTNSGSRSRAIRMSRSEEGLLTKKRIANHVEMLRRVKSVLDSGDPTSRALALRVLGCLADLGKDSVDVHNLVLQAVQSPHHQEVSAAFFAMGCLSVVSQKFAEQALEKAFEMINRMGTPPQMKVLAIRFFSKVGHSPVLSLQAHEMGRRVMLRQPVSEIITTMLTALSILAAESVVVIKSQVEMLMNYLAVDPRMTVRAVALKSLGNLVSQAVHSTSFTKDMFRGLFKVLQDVALPSSLHVLGLQVIRKLFRHCGASLDSESLEQVMLWTEFSAMKGGDWPVISEALSLLVEVAGNLTRLGDTVKNRIQAAGNIVLQDLSTRLCLLICDQVSVTCLHAEASSTPVNLGSMPPSLPSDEESSSMPSAPKEKTTFLSVLLVKLMEGNPRVGWILVDNISVLMESLAEKSYQRRKLTWEKPQSMVIDSDNKENSTADAVSRGTAGTARVDDVLQAMLMDLGRCLAICVSFQECQEKGVGEVDNRLRRLTEALADARVSPSVFLPVIEAKMKSTVLLESLSYGGDISAEKGPQIDRTGERRRRGVEERKPLLGKESRSFLNKSVSNFIQEGNGWVAYKVGEKAASCGLWKLAETCFSCLVEKTSSEGCYFWLKALSELCTAESLLQDGETRKDLEGSRSSDMDVDQREKGVSGEESDTADKDGEQESASLDDFRLERFAEAAASALNLFPSSISNLSAAVCSERTFDFQRWVLNLRLEMVNCIAELLGLVESISSFDNDAGVIDLEDEGKDNSLKNLVSALRACTEKVELLGSRLRKLSEEYDLVTISFMGIDSKTVGILSKAALLCSLLAFCSLGVFSPQQTSFHPVPNFSVTFEASALDLYYRLQQIESGGWDDLLCFAVQCGSGAFTGRALIGSFIAERQDTALLKLCRWAVDSILDVQKQHSLLGVVRGTRLLGQIIEEVLHLPWISPPYFFCTRPRAGVELFVAQAGNIGESEDLSVAQGGTLSLSVCLQIANAPVEAYFYPKRVVCAFTYQPVESTWEWDDGSIQSAGAGLPGSHSSQLDMVEKLIAHSRSRNVVNFIDPAADELQRDEQKQMGGRGDCFFTVTVDAKGQGFASCTVDVRDAPPGEYDIFLSCLCFDKGNRKWILPLLNTRPRFRIT</sequence>
<dbReference type="InterPro" id="IPR056517">
    <property type="entry name" value="INTS7_HB"/>
</dbReference>
<feature type="domain" description="Integrator complex subunit 7 helical bundle" evidence="9">
    <location>
        <begin position="734"/>
        <end position="776"/>
    </location>
</feature>
<accession>A0ABD3HSZ9</accession>
<protein>
    <recommendedName>
        <fullName evidence="12">Integrator complex subunit 7</fullName>
    </recommendedName>
</protein>
<gene>
    <name evidence="10" type="ORF">R1sor_008303</name>
</gene>
<organism evidence="10 11">
    <name type="scientific">Riccia sorocarpa</name>
    <dbReference type="NCBI Taxonomy" id="122646"/>
    <lineage>
        <taxon>Eukaryota</taxon>
        <taxon>Viridiplantae</taxon>
        <taxon>Streptophyta</taxon>
        <taxon>Embryophyta</taxon>
        <taxon>Marchantiophyta</taxon>
        <taxon>Marchantiopsida</taxon>
        <taxon>Marchantiidae</taxon>
        <taxon>Marchantiales</taxon>
        <taxon>Ricciaceae</taxon>
        <taxon>Riccia</taxon>
    </lineage>
</organism>
<evidence type="ECO:0000256" key="4">
    <source>
        <dbReference type="ARBA" id="ARBA00022490"/>
    </source>
</evidence>
<dbReference type="GO" id="GO:0005634">
    <property type="term" value="C:nucleus"/>
    <property type="evidence" value="ECO:0007669"/>
    <property type="project" value="UniProtKB-SubCell"/>
</dbReference>
<evidence type="ECO:0000256" key="2">
    <source>
        <dbReference type="ARBA" id="ARBA00004496"/>
    </source>
</evidence>
<dbReference type="Pfam" id="PF24436">
    <property type="entry name" value="INTS7_N"/>
    <property type="match status" value="1"/>
</dbReference>
<keyword evidence="11" id="KW-1185">Reference proteome</keyword>
<evidence type="ECO:0000256" key="3">
    <source>
        <dbReference type="ARBA" id="ARBA00008565"/>
    </source>
</evidence>
<evidence type="ECO:0008006" key="12">
    <source>
        <dbReference type="Google" id="ProtNLM"/>
    </source>
</evidence>
<feature type="domain" description="Integrator complex subunit 7 N-terminal" evidence="8">
    <location>
        <begin position="172"/>
        <end position="483"/>
    </location>
</feature>
<dbReference type="SUPFAM" id="SSF48371">
    <property type="entry name" value="ARM repeat"/>
    <property type="match status" value="1"/>
</dbReference>
<name>A0ABD3HSZ9_9MARC</name>
<evidence type="ECO:0000256" key="1">
    <source>
        <dbReference type="ARBA" id="ARBA00004123"/>
    </source>
</evidence>
<evidence type="ECO:0000313" key="10">
    <source>
        <dbReference type="EMBL" id="KAL3694652.1"/>
    </source>
</evidence>
<dbReference type="InterPro" id="IPR016024">
    <property type="entry name" value="ARM-type_fold"/>
</dbReference>
<feature type="region of interest" description="Disordered" evidence="6">
    <location>
        <begin position="774"/>
        <end position="811"/>
    </location>
</feature>
<feature type="compositionally biased region" description="Basic and acidic residues" evidence="6">
    <location>
        <begin position="774"/>
        <end position="808"/>
    </location>
</feature>
<keyword evidence="4" id="KW-0963">Cytoplasm</keyword>
<evidence type="ECO:0000313" key="11">
    <source>
        <dbReference type="Proteomes" id="UP001633002"/>
    </source>
</evidence>
<comment type="similarity">
    <text evidence="3">Belongs to the Integrator subunit 7 family.</text>
</comment>
<dbReference type="Proteomes" id="UP001633002">
    <property type="component" value="Unassembled WGS sequence"/>
</dbReference>
<feature type="region of interest" description="Disordered" evidence="6">
    <location>
        <begin position="491"/>
        <end position="515"/>
    </location>
</feature>
<dbReference type="GO" id="GO:0005737">
    <property type="term" value="C:cytoplasm"/>
    <property type="evidence" value="ECO:0007669"/>
    <property type="project" value="UniProtKB-SubCell"/>
</dbReference>
<evidence type="ECO:0000256" key="6">
    <source>
        <dbReference type="SAM" id="MobiDB-lite"/>
    </source>
</evidence>